<keyword evidence="6 8" id="KW-0722">Serine protease inhibitor</keyword>
<evidence type="ECO:0000256" key="6">
    <source>
        <dbReference type="ARBA" id="ARBA00022900"/>
    </source>
</evidence>
<dbReference type="PRINTS" id="PR00294">
    <property type="entry name" value="SSBTLNINHBTR"/>
</dbReference>
<keyword evidence="5 8" id="KW-0646">Protease inhibitor</keyword>
<feature type="signal peptide" evidence="9">
    <location>
        <begin position="1"/>
        <end position="18"/>
    </location>
</feature>
<keyword evidence="9" id="KW-0732">Signal</keyword>
<evidence type="ECO:0000256" key="7">
    <source>
        <dbReference type="ARBA" id="ARBA00023157"/>
    </source>
</evidence>
<comment type="caution">
    <text evidence="11">The sequence shown here is derived from an EMBL/GenBank/DDBJ whole genome shotgun (WGS) entry which is preliminary data.</text>
</comment>
<comment type="subcellular location">
    <subcellularLocation>
        <location evidence="1">Secreted</location>
    </subcellularLocation>
</comment>
<dbReference type="GO" id="GO:0004867">
    <property type="term" value="F:serine-type endopeptidase inhibitor activity"/>
    <property type="evidence" value="ECO:0007669"/>
    <property type="project" value="UniProtKB-KW"/>
</dbReference>
<feature type="domain" description="Subtilisin inhibitor" evidence="10">
    <location>
        <begin position="36"/>
        <end position="110"/>
    </location>
</feature>
<reference evidence="11 12" key="1">
    <citation type="submission" date="2019-10" db="EMBL/GenBank/DDBJ databases">
        <title>Whole genome shotgun sequence of Acrocarpospora pleiomorpha NBRC 16267.</title>
        <authorList>
            <person name="Ichikawa N."/>
            <person name="Kimura A."/>
            <person name="Kitahashi Y."/>
            <person name="Komaki H."/>
            <person name="Oguchi A."/>
        </authorList>
    </citation>
    <scope>NUCLEOTIDE SEQUENCE [LARGE SCALE GENOMIC DNA]</scope>
    <source>
        <strain evidence="11 12">NBRC 16267</strain>
    </source>
</reference>
<comment type="subunit">
    <text evidence="3">Homodimer.</text>
</comment>
<dbReference type="EMBL" id="BLAF01000060">
    <property type="protein sequence ID" value="GES25016.1"/>
    <property type="molecule type" value="Genomic_DNA"/>
</dbReference>
<evidence type="ECO:0000313" key="12">
    <source>
        <dbReference type="Proteomes" id="UP000377595"/>
    </source>
</evidence>
<dbReference type="RefSeq" id="WP_218038729.1">
    <property type="nucleotide sequence ID" value="NZ_BAAAHM010000033.1"/>
</dbReference>
<organism evidence="11 12">
    <name type="scientific">Acrocarpospora pleiomorpha</name>
    <dbReference type="NCBI Taxonomy" id="90975"/>
    <lineage>
        <taxon>Bacteria</taxon>
        <taxon>Bacillati</taxon>
        <taxon>Actinomycetota</taxon>
        <taxon>Actinomycetes</taxon>
        <taxon>Streptosporangiales</taxon>
        <taxon>Streptosporangiaceae</taxon>
        <taxon>Acrocarpospora</taxon>
    </lineage>
</organism>
<evidence type="ECO:0000256" key="3">
    <source>
        <dbReference type="ARBA" id="ARBA00011738"/>
    </source>
</evidence>
<evidence type="ECO:0000256" key="4">
    <source>
        <dbReference type="ARBA" id="ARBA00022525"/>
    </source>
</evidence>
<dbReference type="Pfam" id="PF00720">
    <property type="entry name" value="SSI"/>
    <property type="match status" value="1"/>
</dbReference>
<evidence type="ECO:0000256" key="2">
    <source>
        <dbReference type="ARBA" id="ARBA00010472"/>
    </source>
</evidence>
<evidence type="ECO:0000313" key="11">
    <source>
        <dbReference type="EMBL" id="GES25016.1"/>
    </source>
</evidence>
<dbReference type="PROSITE" id="PS00999">
    <property type="entry name" value="SSI"/>
    <property type="match status" value="1"/>
</dbReference>
<dbReference type="InterPro" id="IPR036819">
    <property type="entry name" value="Subtilisin_inhibitor-like_sf"/>
</dbReference>
<keyword evidence="12" id="KW-1185">Reference proteome</keyword>
<dbReference type="GO" id="GO:0005576">
    <property type="term" value="C:extracellular region"/>
    <property type="evidence" value="ECO:0007669"/>
    <property type="project" value="UniProtKB-SubCell"/>
</dbReference>
<dbReference type="Proteomes" id="UP000377595">
    <property type="component" value="Unassembled WGS sequence"/>
</dbReference>
<dbReference type="InterPro" id="IPR023549">
    <property type="entry name" value="Subtilisin_inhibitor"/>
</dbReference>
<comment type="similarity">
    <text evidence="2 8">Belongs to the protease inhibitor I16 (SSI) family.</text>
</comment>
<protein>
    <recommendedName>
        <fullName evidence="10">Subtilisin inhibitor domain-containing protein</fullName>
    </recommendedName>
</protein>
<proteinExistence type="inferred from homology"/>
<evidence type="ECO:0000256" key="5">
    <source>
        <dbReference type="ARBA" id="ARBA00022690"/>
    </source>
</evidence>
<name>A0A5M3XVR6_9ACTN</name>
<dbReference type="SUPFAM" id="SSF55399">
    <property type="entry name" value="Subtilisin inhibitor"/>
    <property type="match status" value="1"/>
</dbReference>
<feature type="chain" id="PRO_5039256297" description="Subtilisin inhibitor domain-containing protein" evidence="9">
    <location>
        <begin position="19"/>
        <end position="124"/>
    </location>
</feature>
<keyword evidence="4" id="KW-0964">Secreted</keyword>
<dbReference type="InterPro" id="IPR000691">
    <property type="entry name" value="Prot_inh_I16_SSI"/>
</dbReference>
<evidence type="ECO:0000259" key="10">
    <source>
        <dbReference type="Pfam" id="PF00720"/>
    </source>
</evidence>
<keyword evidence="7" id="KW-1015">Disulfide bond</keyword>
<evidence type="ECO:0000256" key="8">
    <source>
        <dbReference type="RuleBase" id="RU003471"/>
    </source>
</evidence>
<dbReference type="InterPro" id="IPR020054">
    <property type="entry name" value="Prot_inh_SSI_I16_CS"/>
</dbReference>
<dbReference type="Gene3D" id="3.30.350.10">
    <property type="entry name" value="Subtilisin inhibitor-like"/>
    <property type="match status" value="1"/>
</dbReference>
<evidence type="ECO:0000256" key="9">
    <source>
        <dbReference type="SAM" id="SignalP"/>
    </source>
</evidence>
<evidence type="ECO:0000256" key="1">
    <source>
        <dbReference type="ARBA" id="ARBA00004613"/>
    </source>
</evidence>
<sequence>MRIVALALATALLSTLLAADPAAAAAGAEYKLSITQRGATRTVTLTCAPDGGTHPNPVAACARLATAAGDPAWITPKSGVFCIALWDPVTATATGTYFGRPVSYSRSFSNMCWLGVATWEVFAF</sequence>
<accession>A0A5M3XVR6</accession>
<dbReference type="AlphaFoldDB" id="A0A5M3XVR6"/>
<gene>
    <name evidence="11" type="ORF">Aple_079150</name>
</gene>